<dbReference type="AlphaFoldDB" id="A0AA43AHQ4"/>
<sequence length="133" mass="14469">MRHPDWQLRAINAIQAASGRPFCWGENDCCLFVADVCLAVCDKDPAAAYRGRYTTEIGAKRVLAKTHGSIADALDALFERVPVAMAQRGDALVFDGPNGLTAGVMWAGQVWAMTEQGARPIPDQVPLIAWRVE</sequence>
<comment type="caution">
    <text evidence="2">The sequence shown here is derived from an EMBL/GenBank/DDBJ whole genome shotgun (WGS) entry which is preliminary data.</text>
</comment>
<proteinExistence type="predicted"/>
<feature type="domain" description="DUF6950" evidence="1">
    <location>
        <begin position="1"/>
        <end position="132"/>
    </location>
</feature>
<dbReference type="RefSeq" id="WP_279981375.1">
    <property type="nucleotide sequence ID" value="NZ_JAOCFT010000001.1"/>
</dbReference>
<reference evidence="2" key="1">
    <citation type="submission" date="2022-09" db="EMBL/GenBank/DDBJ databases">
        <title>Intensive care unit water sources are persistently colonized with multi-drug resistant bacteria and are the site of extensive horizontal gene transfer of antibiotic resistance genes.</title>
        <authorList>
            <person name="Diorio-Toth L."/>
        </authorList>
    </citation>
    <scope>NUCLEOTIDE SEQUENCE</scope>
    <source>
        <strain evidence="2">GD03796</strain>
    </source>
</reference>
<protein>
    <recommendedName>
        <fullName evidence="1">DUF6950 domain-containing protein</fullName>
    </recommendedName>
</protein>
<evidence type="ECO:0000259" key="1">
    <source>
        <dbReference type="Pfam" id="PF22262"/>
    </source>
</evidence>
<accession>A0AA43AHQ4</accession>
<evidence type="ECO:0000313" key="3">
    <source>
        <dbReference type="Proteomes" id="UP001160758"/>
    </source>
</evidence>
<organism evidence="2 3">
    <name type="scientific">Aeromonas caviae</name>
    <name type="common">Aeromonas punctata</name>
    <dbReference type="NCBI Taxonomy" id="648"/>
    <lineage>
        <taxon>Bacteria</taxon>
        <taxon>Pseudomonadati</taxon>
        <taxon>Pseudomonadota</taxon>
        <taxon>Gammaproteobacteria</taxon>
        <taxon>Aeromonadales</taxon>
        <taxon>Aeromonadaceae</taxon>
        <taxon>Aeromonas</taxon>
    </lineage>
</organism>
<dbReference type="EMBL" id="JAOCFT010000001">
    <property type="protein sequence ID" value="MDH1897846.1"/>
    <property type="molecule type" value="Genomic_DNA"/>
</dbReference>
<dbReference type="InterPro" id="IPR053802">
    <property type="entry name" value="DUF6950"/>
</dbReference>
<dbReference type="Proteomes" id="UP001160758">
    <property type="component" value="Unassembled WGS sequence"/>
</dbReference>
<dbReference type="Pfam" id="PF22262">
    <property type="entry name" value="DUF6950"/>
    <property type="match status" value="1"/>
</dbReference>
<name>A0AA43AHQ4_AERCA</name>
<evidence type="ECO:0000313" key="2">
    <source>
        <dbReference type="EMBL" id="MDH1897846.1"/>
    </source>
</evidence>
<gene>
    <name evidence="2" type="ORF">N5I07_09740</name>
</gene>